<dbReference type="SMART" id="SM00382">
    <property type="entry name" value="AAA"/>
    <property type="match status" value="1"/>
</dbReference>
<keyword evidence="3" id="KW-1185">Reference proteome</keyword>
<dbReference type="PANTHER" id="PTHR42935:SF1">
    <property type="entry name" value="SLR0930 PROTEIN"/>
    <property type="match status" value="1"/>
</dbReference>
<reference evidence="2 3" key="1">
    <citation type="submission" date="2016-11" db="EMBL/GenBank/DDBJ databases">
        <authorList>
            <person name="Jaros S."/>
            <person name="Januszkiewicz K."/>
            <person name="Wedrychowicz H."/>
        </authorList>
    </citation>
    <scope>NUCLEOTIDE SEQUENCE [LARGE SCALE GENOMIC DNA]</scope>
    <source>
        <strain evidence="2 3">DSM 10502</strain>
    </source>
</reference>
<evidence type="ECO:0000313" key="2">
    <source>
        <dbReference type="EMBL" id="SHE61440.1"/>
    </source>
</evidence>
<dbReference type="STRING" id="1123243.SAMN02745190_00812"/>
<dbReference type="InterPro" id="IPR027417">
    <property type="entry name" value="P-loop_NTPase"/>
</dbReference>
<protein>
    <recommendedName>
        <fullName evidence="1">AAA+ ATPase domain-containing protein</fullName>
    </recommendedName>
</protein>
<evidence type="ECO:0000259" key="1">
    <source>
        <dbReference type="SMART" id="SM00382"/>
    </source>
</evidence>
<feature type="domain" description="AAA+ ATPase" evidence="1">
    <location>
        <begin position="212"/>
        <end position="356"/>
    </location>
</feature>
<dbReference type="CDD" id="cd00009">
    <property type="entry name" value="AAA"/>
    <property type="match status" value="1"/>
</dbReference>
<accession>A0A1M4UXR3</accession>
<dbReference type="AlphaFoldDB" id="A0A1M4UXR3"/>
<name>A0A1M4UXR3_9FIRM</name>
<dbReference type="Proteomes" id="UP000184404">
    <property type="component" value="Unassembled WGS sequence"/>
</dbReference>
<dbReference type="EMBL" id="FQUG01000003">
    <property type="protein sequence ID" value="SHE61440.1"/>
    <property type="molecule type" value="Genomic_DNA"/>
</dbReference>
<dbReference type="InterPro" id="IPR008533">
    <property type="entry name" value="DUF815"/>
</dbReference>
<dbReference type="RefSeq" id="WP_072934909.1">
    <property type="nucleotide sequence ID" value="NZ_FQUG01000003.1"/>
</dbReference>
<dbReference type="InterPro" id="IPR003593">
    <property type="entry name" value="AAA+_ATPase"/>
</dbReference>
<evidence type="ECO:0000313" key="3">
    <source>
        <dbReference type="Proteomes" id="UP000184404"/>
    </source>
</evidence>
<dbReference type="PANTHER" id="PTHR42935">
    <property type="entry name" value="SLR0930 PROTEIN"/>
    <property type="match status" value="1"/>
</dbReference>
<organism evidence="2 3">
    <name type="scientific">Schwartzia succinivorans DSM 10502</name>
    <dbReference type="NCBI Taxonomy" id="1123243"/>
    <lineage>
        <taxon>Bacteria</taxon>
        <taxon>Bacillati</taxon>
        <taxon>Bacillota</taxon>
        <taxon>Negativicutes</taxon>
        <taxon>Selenomonadales</taxon>
        <taxon>Selenomonadaceae</taxon>
        <taxon>Schwartzia</taxon>
    </lineage>
</organism>
<gene>
    <name evidence="2" type="ORF">SAMN02745190_00812</name>
</gene>
<dbReference type="OrthoDB" id="9812140at2"/>
<dbReference type="Pfam" id="PF05673">
    <property type="entry name" value="DUF815"/>
    <property type="match status" value="1"/>
</dbReference>
<proteinExistence type="predicted"/>
<dbReference type="SUPFAM" id="SSF52540">
    <property type="entry name" value="P-loop containing nucleoside triphosphate hydrolases"/>
    <property type="match status" value="1"/>
</dbReference>
<sequence length="412" mass="46975">MNAPHLYQLLVCRPVLNDTAIKSLAQWLEEPSDDAMQYECLSLLLREAETHGLSGNILQSYILFRLMHDENIAAETIEKTNGTLGKNLKLAFIHDIEVLEPLLRNLPSKWFNTTILDDYTPTEAKMTEGGAFVASALSVDWTPESLAEKLIEYYHSFGNGKIAQFRAFRWDKELGLVGIEHFEPVRMENLIGYASQKHDLIANTLAFLSGRPANNVLLVGARGTGKSSSVKALANEYFMQGLRLIQLQKSQLGELPRLLQTLRRIASKRFIIYLDDLSFESNDPEYKYLKSAIEGGVESCPENVLIYATSNRRHLIKESWHDRESGQDEIYKSDNMNETISLSDRFGLIIMYRLPDQNEYLAIIDHALREKGIILTPEELKQAGHRWELEHSGRSGRVAQQFVNYYLGQHKK</sequence>
<dbReference type="Gene3D" id="3.40.50.300">
    <property type="entry name" value="P-loop containing nucleotide triphosphate hydrolases"/>
    <property type="match status" value="1"/>
</dbReference>